<evidence type="ECO:0000256" key="1">
    <source>
        <dbReference type="SAM" id="MobiDB-lite"/>
    </source>
</evidence>
<evidence type="ECO:0000313" key="2">
    <source>
        <dbReference type="EMBL" id="TFY73356.1"/>
    </source>
</evidence>
<name>A0A4Y9ZEZ7_9AGAM</name>
<sequence>MDYKARSRFTMESERCCFETMTLVSPSLRLYSLDEQRSGLSTLSHHNTQAVETVMGFLSILSAFRSKEDSASSAEETGTHRVSAWCAVALRRALTRTKAPKETNDFEIPVVEDPAANVLPTSEKPIVCSSNLAKHSHRRAASIRSMADIPGATPPVAKPTLPQLLTALDQSVMQPPRVSKSVKKLSTPHWKCHIMQPLKEVDEDVVEEEEEEMPLVMPSVNASPSSVLKKRGGMTVLGFINEDEEEADGEEHTASEDEGDADDSFSGSSEDSFEGDLDAVYYPESPMADSAVGSARPRVYDQDCDSSEELDNSPSIRRRTSMHAFRRPLIRKMHMLPTKRLPSPSWLTSSDSSSPSPGPSFSGSSESSPATFETGLEDEDSREDLIAMRANMSGRESRLGHVSSHSPGPSPYDEDED</sequence>
<evidence type="ECO:0000313" key="3">
    <source>
        <dbReference type="Proteomes" id="UP000298061"/>
    </source>
</evidence>
<feature type="region of interest" description="Disordered" evidence="1">
    <location>
        <begin position="242"/>
        <end position="417"/>
    </location>
</feature>
<keyword evidence="3" id="KW-1185">Reference proteome</keyword>
<proteinExistence type="predicted"/>
<comment type="caution">
    <text evidence="2">The sequence shown here is derived from an EMBL/GenBank/DDBJ whole genome shotgun (WGS) entry which is preliminary data.</text>
</comment>
<organism evidence="2 3">
    <name type="scientific">Hericium alpestre</name>
    <dbReference type="NCBI Taxonomy" id="135208"/>
    <lineage>
        <taxon>Eukaryota</taxon>
        <taxon>Fungi</taxon>
        <taxon>Dikarya</taxon>
        <taxon>Basidiomycota</taxon>
        <taxon>Agaricomycotina</taxon>
        <taxon>Agaricomycetes</taxon>
        <taxon>Russulales</taxon>
        <taxon>Hericiaceae</taxon>
        <taxon>Hericium</taxon>
    </lineage>
</organism>
<dbReference type="AlphaFoldDB" id="A0A4Y9ZEZ7"/>
<dbReference type="Proteomes" id="UP000298061">
    <property type="component" value="Unassembled WGS sequence"/>
</dbReference>
<accession>A0A4Y9ZEZ7</accession>
<protein>
    <submittedName>
        <fullName evidence="2">Uncharacterized protein</fullName>
    </submittedName>
</protein>
<feature type="compositionally biased region" description="Acidic residues" evidence="1">
    <location>
        <begin position="302"/>
        <end position="311"/>
    </location>
</feature>
<feature type="compositionally biased region" description="Basic residues" evidence="1">
    <location>
        <begin position="316"/>
        <end position="334"/>
    </location>
</feature>
<dbReference type="EMBL" id="SFCI01002950">
    <property type="protein sequence ID" value="TFY73356.1"/>
    <property type="molecule type" value="Genomic_DNA"/>
</dbReference>
<gene>
    <name evidence="2" type="ORF">EWM64_g10656</name>
</gene>
<feature type="compositionally biased region" description="Low complexity" evidence="1">
    <location>
        <begin position="342"/>
        <end position="369"/>
    </location>
</feature>
<reference evidence="2 3" key="1">
    <citation type="submission" date="2019-02" db="EMBL/GenBank/DDBJ databases">
        <title>Genome sequencing of the rare red list fungi Hericium alpestre (H. flagellum).</title>
        <authorList>
            <person name="Buettner E."/>
            <person name="Kellner H."/>
        </authorList>
    </citation>
    <scope>NUCLEOTIDE SEQUENCE [LARGE SCALE GENOMIC DNA]</scope>
    <source>
        <strain evidence="2 3">DSM 108284</strain>
    </source>
</reference>